<feature type="transmembrane region" description="Helical" evidence="2">
    <location>
        <begin position="197"/>
        <end position="220"/>
    </location>
</feature>
<keyword evidence="2" id="KW-0472">Membrane</keyword>
<sequence length="547" mass="58655">MRAEHVRIYKSVHTWTGILCGMALFIAFYAGALTVFKEPLRRWSTPPAALVQPVPMDEAQPLIAQALATTPPAARVTLPLAGDQAIPRLEWQVRAPGADDHDESAARHYTATLGEGGSLQVREQPPSRLVEFIDVLHRVVGLPVDSDPNRWVMGVVSALYFVALVSGVVVLLPSLVKDFFALRVGRNRKRMWLDAHNVVGIVSLPFHVVMALSAVVFAYHDQIYALQDKMIHQGQWSQPSARPQGKPGAAPAHDPADMLRPSQLVQIARQAAPGFEPSALQYTQATGPQPMVRVWGKNPLGVSPRAMGGFAAIDPYSGKLLSADYLSGAQTTPNLFISSFFALHMASFGGTAVLWLYFLLGLAGAWLFYSGNLLWVETRRKAQRKGGAMPVQRRDTALMAAATVGVCIGCVAGISLTLAAAKWLPGRVQDLAAWHVGIYYAVFFACVAWAFARGAARAAAPLLWLAVACTLAIPASSLLGWLAPGAGAWADGGTLAVDLTAIAGALALAWMARATARRVRSGPQDSVWSARAEARESDENPAPALTQ</sequence>
<dbReference type="PANTHER" id="PTHR34219:SF9">
    <property type="entry name" value="IRON-REGULATED INNER MEMBRANE PROTEIN"/>
    <property type="match status" value="1"/>
</dbReference>
<dbReference type="InterPro" id="IPR005625">
    <property type="entry name" value="PepSY-ass_TM"/>
</dbReference>
<evidence type="ECO:0000256" key="2">
    <source>
        <dbReference type="SAM" id="Phobius"/>
    </source>
</evidence>
<reference evidence="3 4" key="1">
    <citation type="submission" date="2018-09" db="EMBL/GenBank/DDBJ databases">
        <title>Genome comparison of Alicycliphilus sp. BQ1, a polyurethanolytic bacterium, with its closest phylogenetic relatives Alicycliphilus denitrificans BC and K601, unable to attack polyurethane.</title>
        <authorList>
            <person name="Loza-Tavera H."/>
            <person name="Lozano L."/>
            <person name="Cevallos M."/>
            <person name="Maya-Lucas O."/>
            <person name="Garcia-Mena J."/>
            <person name="Hernandez J."/>
        </authorList>
    </citation>
    <scope>NUCLEOTIDE SEQUENCE [LARGE SCALE GENOMIC DNA]</scope>
    <source>
        <strain evidence="3 4">BQ1</strain>
    </source>
</reference>
<feature type="region of interest" description="Disordered" evidence="1">
    <location>
        <begin position="523"/>
        <end position="547"/>
    </location>
</feature>
<keyword evidence="2" id="KW-0812">Transmembrane</keyword>
<evidence type="ECO:0000256" key="1">
    <source>
        <dbReference type="SAM" id="MobiDB-lite"/>
    </source>
</evidence>
<accession>A0A3R7EGD6</accession>
<proteinExistence type="predicted"/>
<gene>
    <name evidence="3" type="ORF">CE154_005115</name>
</gene>
<evidence type="ECO:0000313" key="4">
    <source>
        <dbReference type="Proteomes" id="UP000216225"/>
    </source>
</evidence>
<dbReference type="Proteomes" id="UP000216225">
    <property type="component" value="Unassembled WGS sequence"/>
</dbReference>
<dbReference type="RefSeq" id="WP_094435724.1">
    <property type="nucleotide sequence ID" value="NZ_NKDB02000001.1"/>
</dbReference>
<organism evidence="3 4">
    <name type="scientific">Alicycliphilus denitrificans</name>
    <dbReference type="NCBI Taxonomy" id="179636"/>
    <lineage>
        <taxon>Bacteria</taxon>
        <taxon>Pseudomonadati</taxon>
        <taxon>Pseudomonadota</taxon>
        <taxon>Betaproteobacteria</taxon>
        <taxon>Burkholderiales</taxon>
        <taxon>Comamonadaceae</taxon>
        <taxon>Alicycliphilus</taxon>
    </lineage>
</organism>
<dbReference type="AlphaFoldDB" id="A0A3R7EGD6"/>
<dbReference type="EMBL" id="NKDB02000001">
    <property type="protein sequence ID" value="RKJ99123.1"/>
    <property type="molecule type" value="Genomic_DNA"/>
</dbReference>
<feature type="transmembrane region" description="Helical" evidence="2">
    <location>
        <begin position="397"/>
        <end position="420"/>
    </location>
</feature>
<comment type="caution">
    <text evidence="3">The sequence shown here is derived from an EMBL/GenBank/DDBJ whole genome shotgun (WGS) entry which is preliminary data.</text>
</comment>
<feature type="transmembrane region" description="Helical" evidence="2">
    <location>
        <begin position="151"/>
        <end position="176"/>
    </location>
</feature>
<dbReference type="Pfam" id="PF03929">
    <property type="entry name" value="PepSY_TM"/>
    <property type="match status" value="1"/>
</dbReference>
<feature type="region of interest" description="Disordered" evidence="1">
    <location>
        <begin position="235"/>
        <end position="255"/>
    </location>
</feature>
<name>A0A3R7EGD6_9BURK</name>
<protein>
    <submittedName>
        <fullName evidence="3">PepSY domain-containing protein</fullName>
    </submittedName>
</protein>
<feature type="transmembrane region" description="Helical" evidence="2">
    <location>
        <begin position="354"/>
        <end position="376"/>
    </location>
</feature>
<evidence type="ECO:0000313" key="3">
    <source>
        <dbReference type="EMBL" id="RKJ99123.1"/>
    </source>
</evidence>
<dbReference type="PANTHER" id="PTHR34219">
    <property type="entry name" value="IRON-REGULATED INNER MEMBRANE PROTEIN-RELATED"/>
    <property type="match status" value="1"/>
</dbReference>
<feature type="transmembrane region" description="Helical" evidence="2">
    <location>
        <begin position="432"/>
        <end position="451"/>
    </location>
</feature>
<feature type="transmembrane region" description="Helical" evidence="2">
    <location>
        <begin position="12"/>
        <end position="36"/>
    </location>
</feature>
<keyword evidence="2" id="KW-1133">Transmembrane helix</keyword>
<feature type="transmembrane region" description="Helical" evidence="2">
    <location>
        <begin position="495"/>
        <end position="512"/>
    </location>
</feature>
<feature type="transmembrane region" description="Helical" evidence="2">
    <location>
        <begin position="463"/>
        <end position="483"/>
    </location>
</feature>